<name>A0ABX3G9A4_9ACTN</name>
<organism evidence="1 2">
    <name type="scientific">Streptomyces amritsarensis</name>
    <dbReference type="NCBI Taxonomy" id="681158"/>
    <lineage>
        <taxon>Bacteria</taxon>
        <taxon>Bacillati</taxon>
        <taxon>Actinomycetota</taxon>
        <taxon>Actinomycetes</taxon>
        <taxon>Kitasatosporales</taxon>
        <taxon>Streptomycetaceae</taxon>
        <taxon>Streptomyces</taxon>
    </lineage>
</organism>
<sequence length="238" mass="26619">MNRTARIDPLVDAEPARRHIRALMAAGVSADRAAHHAGLKRCDVTDLLYSIKGRPPSRRIRETKAQKILAVEARNVVTGRVNATGTRRRIQALMAMGWPQVHLAAQIPCHDRYVSEIVRCQDGVLSRTAHRVATAYDRLWNQDPVQHGVPADRANYVRRLAARRGWPPPAAWDDDVIDDPQASPAAVTEMNRRELAAYRRQEIAHLTSYGVAEAEIAARLDLGAEYVHDLIRDLRKAA</sequence>
<protein>
    <submittedName>
        <fullName evidence="1">Uncharacterized protein</fullName>
    </submittedName>
</protein>
<keyword evidence="2" id="KW-1185">Reference proteome</keyword>
<dbReference type="RefSeq" id="WP_076043204.1">
    <property type="nucleotide sequence ID" value="NZ_MQUR01000005.1"/>
</dbReference>
<dbReference type="EMBL" id="MQUR01000005">
    <property type="protein sequence ID" value="OLZ72531.1"/>
    <property type="molecule type" value="Genomic_DNA"/>
</dbReference>
<evidence type="ECO:0000313" key="1">
    <source>
        <dbReference type="EMBL" id="OLZ72531.1"/>
    </source>
</evidence>
<gene>
    <name evidence="1" type="ORF">AVW11_03825</name>
</gene>
<accession>A0ABX3G9A4</accession>
<reference evidence="1 2" key="1">
    <citation type="submission" date="2016-01" db="EMBL/GenBank/DDBJ databases">
        <title>Streptomyces amritsarensis strain MTCC 11845 genome sequencing and assembly.</title>
        <authorList>
            <person name="Sharma D."/>
            <person name="Nair G.R."/>
            <person name="Kaur G."/>
            <person name="Manhas R.K."/>
            <person name="Mayilraj S."/>
        </authorList>
    </citation>
    <scope>NUCLEOTIDE SEQUENCE [LARGE SCALE GENOMIC DNA]</scope>
    <source>
        <strain evidence="1 2">MTCC 11845</strain>
    </source>
</reference>
<dbReference type="Proteomes" id="UP000187151">
    <property type="component" value="Unassembled WGS sequence"/>
</dbReference>
<evidence type="ECO:0000313" key="2">
    <source>
        <dbReference type="Proteomes" id="UP000187151"/>
    </source>
</evidence>
<proteinExistence type="predicted"/>
<comment type="caution">
    <text evidence="1">The sequence shown here is derived from an EMBL/GenBank/DDBJ whole genome shotgun (WGS) entry which is preliminary data.</text>
</comment>